<reference evidence="2" key="1">
    <citation type="journal article" date="2021" name="Microorganisms">
        <title>The Ever-Expanding Pseudomonas Genus: Description of 43 New Species and Partition of the Pseudomonas putida Group.</title>
        <authorList>
            <person name="Girard L."/>
            <person name="Lood C."/>
            <person name="Hofte M."/>
            <person name="Vandamme P."/>
            <person name="Rokni-Zadeh H."/>
            <person name="van Noort V."/>
            <person name="Lavigne R."/>
            <person name="De Mot R."/>
        </authorList>
    </citation>
    <scope>NUCLEOTIDE SEQUENCE</scope>
    <source>
        <strain evidence="2">COW39</strain>
    </source>
</reference>
<dbReference type="Proteomes" id="UP001047646">
    <property type="component" value="Chromosome"/>
</dbReference>
<evidence type="ECO:0000313" key="3">
    <source>
        <dbReference type="Proteomes" id="UP001047646"/>
    </source>
</evidence>
<sequence>MATRIASFNLENLFTRPSAMMMENEEGQRALDDHALANLIVAKPTYSDADKQQLLALDGRYHFSALNPPANALLRLNKVRGQLYRTAAGSVSVAANGRGDWTGWFELRRDDVSWQAVLNTGRVIQEVKPDILICVEVEDRPTLQRFNDQVLGAVLEERFAHVMVIDGNDARGIDVGLLSRYPIVTIRSHVDDRQDGKLVFSRDCPEYVVALPSGEQLVICPNHFKSKRGGNDQAAQARRLAQCRRAAQIARAAEKTTPWVLVGGDLNDTPDSPAVAPLLLDGWSDIQTHPGYPADRPGTFATGTASNKIDYLIMSKALREQLVGVGIERRGSYHPKLWPAFAGVTASTEASDHHCIWADFDIA</sequence>
<keyword evidence="2" id="KW-0255">Endonuclease</keyword>
<accession>A0ABX8MIE2</accession>
<name>A0ABX8MIE2_9PSED</name>
<dbReference type="RefSeq" id="WP_217853898.1">
    <property type="nucleotide sequence ID" value="NZ_CP077073.1"/>
</dbReference>
<keyword evidence="2" id="KW-0378">Hydrolase</keyword>
<dbReference type="PANTHER" id="PTHR42834:SF1">
    <property type="entry name" value="ENDONUCLEASE_EXONUCLEASE_PHOSPHATASE FAMILY PROTEIN (AFU_ORTHOLOGUE AFUA_3G09210)"/>
    <property type="match status" value="1"/>
</dbReference>
<evidence type="ECO:0000259" key="1">
    <source>
        <dbReference type="Pfam" id="PF03372"/>
    </source>
</evidence>
<gene>
    <name evidence="2" type="ORF">KSS95_12320</name>
</gene>
<keyword evidence="2" id="KW-0540">Nuclease</keyword>
<protein>
    <submittedName>
        <fullName evidence="2">Endonuclease/exonuclease/phosphatase family protein</fullName>
    </submittedName>
</protein>
<dbReference type="GO" id="GO:0004519">
    <property type="term" value="F:endonuclease activity"/>
    <property type="evidence" value="ECO:0007669"/>
    <property type="project" value="UniProtKB-KW"/>
</dbReference>
<feature type="domain" description="Endonuclease/exonuclease/phosphatase" evidence="1">
    <location>
        <begin position="121"/>
        <end position="353"/>
    </location>
</feature>
<proteinExistence type="predicted"/>
<dbReference type="Pfam" id="PF03372">
    <property type="entry name" value="Exo_endo_phos"/>
    <property type="match status" value="1"/>
</dbReference>
<dbReference type="PANTHER" id="PTHR42834">
    <property type="entry name" value="ENDONUCLEASE/EXONUCLEASE/PHOSPHATASE FAMILY PROTEIN (AFU_ORTHOLOGUE AFUA_3G09210)"/>
    <property type="match status" value="1"/>
</dbReference>
<organism evidence="2 3">
    <name type="scientific">Pseudomonas muyukensis</name>
    <dbReference type="NCBI Taxonomy" id="2842357"/>
    <lineage>
        <taxon>Bacteria</taxon>
        <taxon>Pseudomonadati</taxon>
        <taxon>Pseudomonadota</taxon>
        <taxon>Gammaproteobacteria</taxon>
        <taxon>Pseudomonadales</taxon>
        <taxon>Pseudomonadaceae</taxon>
        <taxon>Pseudomonas</taxon>
    </lineage>
</organism>
<dbReference type="EMBL" id="CP077073">
    <property type="protein sequence ID" value="QXH37555.1"/>
    <property type="molecule type" value="Genomic_DNA"/>
</dbReference>
<evidence type="ECO:0000313" key="2">
    <source>
        <dbReference type="EMBL" id="QXH37555.1"/>
    </source>
</evidence>
<dbReference type="InterPro" id="IPR005135">
    <property type="entry name" value="Endo/exonuclease/phosphatase"/>
</dbReference>
<keyword evidence="3" id="KW-1185">Reference proteome</keyword>